<evidence type="ECO:0000259" key="7">
    <source>
        <dbReference type="Pfam" id="PF16739"/>
    </source>
</evidence>
<evidence type="ECO:0000256" key="6">
    <source>
        <dbReference type="SAM" id="MobiDB-lite"/>
    </source>
</evidence>
<dbReference type="EMBL" id="LSMT01000182">
    <property type="protein sequence ID" value="PFX24229.1"/>
    <property type="molecule type" value="Genomic_DNA"/>
</dbReference>
<dbReference type="OrthoDB" id="5966955at2759"/>
<feature type="compositionally biased region" description="Pro residues" evidence="6">
    <location>
        <begin position="219"/>
        <end position="229"/>
    </location>
</feature>
<feature type="region of interest" description="Disordered" evidence="6">
    <location>
        <begin position="416"/>
        <end position="503"/>
    </location>
</feature>
<dbReference type="Pfam" id="PF16739">
    <property type="entry name" value="CARD_2"/>
    <property type="match status" value="2"/>
</dbReference>
<feature type="compositionally biased region" description="Acidic residues" evidence="6">
    <location>
        <begin position="761"/>
        <end position="771"/>
    </location>
</feature>
<dbReference type="GO" id="GO:0005737">
    <property type="term" value="C:cytoplasm"/>
    <property type="evidence" value="ECO:0007669"/>
    <property type="project" value="UniProtKB-ARBA"/>
</dbReference>
<dbReference type="GO" id="GO:0002020">
    <property type="term" value="F:protease binding"/>
    <property type="evidence" value="ECO:0007669"/>
    <property type="project" value="InterPro"/>
</dbReference>
<feature type="domain" description="Caspase recruitment" evidence="7">
    <location>
        <begin position="326"/>
        <end position="413"/>
    </location>
</feature>
<dbReference type="SUPFAM" id="SSF47986">
    <property type="entry name" value="DEATH domain"/>
    <property type="match status" value="2"/>
</dbReference>
<dbReference type="InterPro" id="IPR037939">
    <property type="entry name" value="CRADD"/>
</dbReference>
<organism evidence="8 9">
    <name type="scientific">Stylophora pistillata</name>
    <name type="common">Smooth cauliflower coral</name>
    <dbReference type="NCBI Taxonomy" id="50429"/>
    <lineage>
        <taxon>Eukaryota</taxon>
        <taxon>Metazoa</taxon>
        <taxon>Cnidaria</taxon>
        <taxon>Anthozoa</taxon>
        <taxon>Hexacorallia</taxon>
        <taxon>Scleractinia</taxon>
        <taxon>Astrocoeniina</taxon>
        <taxon>Pocilloporidae</taxon>
        <taxon>Stylophora</taxon>
    </lineage>
</organism>
<keyword evidence="1" id="KW-1017">Isopeptide bond</keyword>
<evidence type="ECO:0000313" key="9">
    <source>
        <dbReference type="Proteomes" id="UP000225706"/>
    </source>
</evidence>
<feature type="compositionally biased region" description="Polar residues" evidence="6">
    <location>
        <begin position="484"/>
        <end position="501"/>
    </location>
</feature>
<feature type="compositionally biased region" description="Polar residues" evidence="6">
    <location>
        <begin position="747"/>
        <end position="760"/>
    </location>
</feature>
<gene>
    <name evidence="8" type="primary">CASP2</name>
    <name evidence="8" type="ORF">AWC38_SpisGene11174</name>
</gene>
<dbReference type="PANTHER" id="PTHR15034:SF5">
    <property type="entry name" value="DEATH DOMAIN-CONTAINING PROTEIN CRADD"/>
    <property type="match status" value="1"/>
</dbReference>
<reference evidence="9" key="1">
    <citation type="journal article" date="2017" name="bioRxiv">
        <title>Comparative analysis of the genomes of Stylophora pistillata and Acropora digitifera provides evidence for extensive differences between species of corals.</title>
        <authorList>
            <person name="Voolstra C.R."/>
            <person name="Li Y."/>
            <person name="Liew Y.J."/>
            <person name="Baumgarten S."/>
            <person name="Zoccola D."/>
            <person name="Flot J.-F."/>
            <person name="Tambutte S."/>
            <person name="Allemand D."/>
            <person name="Aranda M."/>
        </authorList>
    </citation>
    <scope>NUCLEOTIDE SEQUENCE [LARGE SCALE GENOMIC DNA]</scope>
</reference>
<dbReference type="AlphaFoldDB" id="A0A2B4S5A8"/>
<evidence type="ECO:0000256" key="1">
    <source>
        <dbReference type="ARBA" id="ARBA00022499"/>
    </source>
</evidence>
<feature type="domain" description="Caspase recruitment" evidence="7">
    <location>
        <begin position="130"/>
        <end position="201"/>
    </location>
</feature>
<dbReference type="InterPro" id="IPR011029">
    <property type="entry name" value="DEATH-like_dom_sf"/>
</dbReference>
<feature type="compositionally biased region" description="Polar residues" evidence="6">
    <location>
        <begin position="268"/>
        <end position="290"/>
    </location>
</feature>
<feature type="compositionally biased region" description="Basic and acidic residues" evidence="6">
    <location>
        <begin position="639"/>
        <end position="649"/>
    </location>
</feature>
<feature type="compositionally biased region" description="Polar residues" evidence="6">
    <location>
        <begin position="685"/>
        <end position="697"/>
    </location>
</feature>
<dbReference type="GO" id="GO:0045087">
    <property type="term" value="P:innate immune response"/>
    <property type="evidence" value="ECO:0007669"/>
    <property type="project" value="UniProtKB-KW"/>
</dbReference>
<feature type="compositionally biased region" description="Basic and acidic residues" evidence="6">
    <location>
        <begin position="657"/>
        <end position="684"/>
    </location>
</feature>
<dbReference type="InterPro" id="IPR031964">
    <property type="entry name" value="CARD_dom"/>
</dbReference>
<accession>A0A2B4S5A8</accession>
<evidence type="ECO:0000256" key="5">
    <source>
        <dbReference type="ARBA" id="ARBA00022859"/>
    </source>
</evidence>
<dbReference type="GO" id="GO:0070513">
    <property type="term" value="F:death domain binding"/>
    <property type="evidence" value="ECO:0007669"/>
    <property type="project" value="InterPro"/>
</dbReference>
<comment type="caution">
    <text evidence="8">The sequence shown here is derived from an EMBL/GenBank/DDBJ whole genome shotgun (WGS) entry which is preliminary data.</text>
</comment>
<feature type="region of interest" description="Disordered" evidence="6">
    <location>
        <begin position="204"/>
        <end position="291"/>
    </location>
</feature>
<evidence type="ECO:0000256" key="4">
    <source>
        <dbReference type="ARBA" id="ARBA00022843"/>
    </source>
</evidence>
<keyword evidence="9" id="KW-1185">Reference proteome</keyword>
<dbReference type="Proteomes" id="UP000225706">
    <property type="component" value="Unassembled WGS sequence"/>
</dbReference>
<feature type="compositionally biased region" description="Pro residues" evidence="6">
    <location>
        <begin position="431"/>
        <end position="449"/>
    </location>
</feature>
<evidence type="ECO:0000256" key="2">
    <source>
        <dbReference type="ARBA" id="ARBA00022553"/>
    </source>
</evidence>
<feature type="region of interest" description="Disordered" evidence="6">
    <location>
        <begin position="638"/>
        <end position="774"/>
    </location>
</feature>
<keyword evidence="5" id="KW-0391">Immunity</keyword>
<dbReference type="Gene3D" id="1.10.533.10">
    <property type="entry name" value="Death Domain, Fas"/>
    <property type="match status" value="4"/>
</dbReference>
<evidence type="ECO:0000256" key="3">
    <source>
        <dbReference type="ARBA" id="ARBA00022588"/>
    </source>
</evidence>
<dbReference type="CDD" id="cd01671">
    <property type="entry name" value="CARD"/>
    <property type="match status" value="2"/>
</dbReference>
<proteinExistence type="predicted"/>
<feature type="compositionally biased region" description="Basic and acidic residues" evidence="6">
    <location>
        <begin position="236"/>
        <end position="249"/>
    </location>
</feature>
<dbReference type="PANTHER" id="PTHR15034">
    <property type="entry name" value="DEATH DOMAIN-CONTAINING PROTEIN CRADD"/>
    <property type="match status" value="1"/>
</dbReference>
<sequence length="1271" mass="141849">MDPIHKKVLAIKTAMIMNSIPNPTLIAAHLSTLFSTSEKEEIHAMQRNLGPTHATEKLLSLLEKRGPRAFVMFITVLEDPMNCLVYFADELLEEERKLQGGQAVFVSLVMDPIHKRVLAIKIATIMSSVTNPSMLASHLSTLFCSSDKEEIDATQRNHGATYATQKLLSLLEKRGPKAFNMFITALNHPNIFLPDLAEELQDEERKLRGGQGARLTESPVPPYPMPESPVTPSTRKNFDDQLDGEKDDYPLPLSAASTVQLTHEESNSKLNNLSQGQEQASPSKPSSTADAKNDVLSLEGTYNVEVCCNFLQFSFHGSTLGMDPIHKKVLAIKTATIMNSIPNPSMIASHLSTLFCSSDKEEIDAMQKNNGPTQGAQKLLSLLEKRGPKAFNMFITALKDPNIVLGHLANELQEEERKLRGGQGALTLPRPASPVPPFPTPESPIPPSPRENFDDPLDGQKDDYPLPPSAASTIQFTHEESDSKLNNLSQGQGQASASKHSSIADGKYDVLSLETLIKDIPYSLRLKIEKLMDPSDANHHDWRGVASVMHLSADDVRQLENTQENGKMKGLIEKMIQLKKTINDLLGWLRDPNVARWDVIDEMKRCPNNIPSNLLSPETESSEDQSVDVIAMVTSPVEETFHSESKSESKAVPIQEPSKKPDEKLEARTPKQEEYDIDQQKLDSKTSANPVQEQSQECNEKPDGRIPKQETKSEDNENEDHGKTNLSTPTQEEGKDGNDFDDKPDHQTPTQEEQPNSISSVEDDDEVFENSDDGKKEFHPLLISCCGSEEQDQKHEKELKKLREILENCWENADVQFCKRVKESEFGKRIHSFIKPKESVARRSVYFAYLVGPTVQINGENYLLPRDLKTPSSRADLIHSSLNINWLVKQLSKKYVSIVVPDLSNIYSLHLEYKESRTCNTLVISNGYGTEWCPIRSAIILVFVMQVVIVDGAYDNHVVTDCVKLKGVLPGLAPIQPPPNAIIAFPCRPGSIRKEGEERLAFISSLVEILDRESNVMLADVFDRVRAELKSKNFSPSMEFSLISSPLPISINSEANQEIQVCSSAEMKCHAVLVSNWDGSNAFDASANRCLKKAREELRIALLKSGWECEDICDKSAEFVKESLRKTLTKLADGVKKVVMLYFMGHTKMIMDCNYFYGGDLEAFLEDPNRSGVPLQWVLDLMCEKTRGPKLLVVDDVGSNASNLEELAEMSAPFDVMISLPRNTRQRARSFTSNFARLLGDNSMKLSLKDKLEKAALNDPHRLNSNLLDPR</sequence>
<evidence type="ECO:0000313" key="8">
    <source>
        <dbReference type="EMBL" id="PFX24229.1"/>
    </source>
</evidence>
<feature type="compositionally biased region" description="Basic and acidic residues" evidence="6">
    <location>
        <begin position="732"/>
        <end position="746"/>
    </location>
</feature>
<name>A0A2B4S5A8_STYPI</name>
<protein>
    <submittedName>
        <fullName evidence="8">Caspase-2</fullName>
    </submittedName>
</protein>
<keyword evidence="4" id="KW-0832">Ubl conjugation</keyword>
<keyword evidence="3" id="KW-0399">Innate immunity</keyword>
<keyword evidence="2" id="KW-0597">Phosphoprotein</keyword>
<feature type="compositionally biased region" description="Basic and acidic residues" evidence="6">
    <location>
        <begin position="698"/>
        <end position="723"/>
    </location>
</feature>